<reference evidence="3" key="1">
    <citation type="submission" date="2023-08" db="EMBL/GenBank/DDBJ databases">
        <authorList>
            <person name="Audoor S."/>
            <person name="Bilcke G."/>
        </authorList>
    </citation>
    <scope>NUCLEOTIDE SEQUENCE</scope>
</reference>
<dbReference type="InterPro" id="IPR051222">
    <property type="entry name" value="PPR/CCM1_RNA-binding"/>
</dbReference>
<evidence type="ECO:0000256" key="2">
    <source>
        <dbReference type="SAM" id="MobiDB-lite"/>
    </source>
</evidence>
<feature type="compositionally biased region" description="Polar residues" evidence="2">
    <location>
        <begin position="757"/>
        <end position="775"/>
    </location>
</feature>
<dbReference type="PANTHER" id="PTHR47942">
    <property type="entry name" value="TETRATRICOPEPTIDE REPEAT (TPR)-LIKE SUPERFAMILY PROTEIN-RELATED"/>
    <property type="match status" value="1"/>
</dbReference>
<organism evidence="3 4">
    <name type="scientific">Cylindrotheca closterium</name>
    <dbReference type="NCBI Taxonomy" id="2856"/>
    <lineage>
        <taxon>Eukaryota</taxon>
        <taxon>Sar</taxon>
        <taxon>Stramenopiles</taxon>
        <taxon>Ochrophyta</taxon>
        <taxon>Bacillariophyta</taxon>
        <taxon>Bacillariophyceae</taxon>
        <taxon>Bacillariophycidae</taxon>
        <taxon>Bacillariales</taxon>
        <taxon>Bacillariaceae</taxon>
        <taxon>Cylindrotheca</taxon>
    </lineage>
</organism>
<gene>
    <name evidence="3" type="ORF">CYCCA115_LOCUS14961</name>
</gene>
<evidence type="ECO:0000313" key="3">
    <source>
        <dbReference type="EMBL" id="CAJ1954369.1"/>
    </source>
</evidence>
<comment type="caution">
    <text evidence="3">The sequence shown here is derived from an EMBL/GenBank/DDBJ whole genome shotgun (WGS) entry which is preliminary data.</text>
</comment>
<name>A0AAD2FVK2_9STRA</name>
<evidence type="ECO:0000256" key="1">
    <source>
        <dbReference type="ARBA" id="ARBA00022737"/>
    </source>
</evidence>
<keyword evidence="1" id="KW-0677">Repeat</keyword>
<evidence type="ECO:0000313" key="4">
    <source>
        <dbReference type="Proteomes" id="UP001295423"/>
    </source>
</evidence>
<sequence length="775" mass="87360">MKSSRLALRSLGHFQRRYIRSRKLQPSNLSHQDVNEDETFHGHVSIRRFFSSSTSSNTPSIHHAQAREFLDKLKTGSFNTSIVPQRVEQLLIALLKGDNTANDGPLALQLLNSAIMHSNLPNERLIPRLFSLACQIMVRSGHSLAWNEVHHQIWRLLDGHKEFLINDIPYNTHHVNDACVQLISLTVSQYGRKRRMDHNTSQKIQQLIAELKRQYKDPKIPLGASVDGFNSFIMYYCDIGKPNKALEQLHWMLNVSSKSKQMLEPKLSSFSLTISGFANDSDPDKATEIIQWMLSSYKNKASPIPAPNRACFNGLLHAWAKSSRKDAGSKAERVLDWMQQLYESDQLDTQPDDISFATCINAWARSPGRESPARAEALLHKMLILHESGNGDSIKLSLSAFCSVMDAWAGSGDRAAPQKVDAILDIVEERSSSMEDFELTAFPYTILIKSWERAASGTKDRNRQLECSDNAFKVLTRMQNMGIVPPPTTYNATIMALNSSSPMNAIFYFLQLEEQYRQCKIKLDTRTFNCGLNAIASMMKPDAAEKATEMLSRMKEYATKDSYVQPDETTFNIILKVLSRSNLEDAAHRADELLQDMITMKSIRSSHVSFSTCIIAWGRSQAKDKIQRVEKLLVQFEKTQKKNQKAGKVGSNAVYNAVLSVCYHNGSGEFLDQARETATIAMQTLRNAKATADKATYESFFKVMTFAPVDPAKENLVETEFRRCIEDGLVSVDSLKVVKAVFPSVAEKYLGEHHGTNGESIPRQWSKQIRSGSRR</sequence>
<dbReference type="AlphaFoldDB" id="A0AAD2FVK2"/>
<dbReference type="InterPro" id="IPR011990">
    <property type="entry name" value="TPR-like_helical_dom_sf"/>
</dbReference>
<evidence type="ECO:0008006" key="5">
    <source>
        <dbReference type="Google" id="ProtNLM"/>
    </source>
</evidence>
<dbReference type="Proteomes" id="UP001295423">
    <property type="component" value="Unassembled WGS sequence"/>
</dbReference>
<accession>A0AAD2FVK2</accession>
<dbReference type="EMBL" id="CAKOGP040001869">
    <property type="protein sequence ID" value="CAJ1954369.1"/>
    <property type="molecule type" value="Genomic_DNA"/>
</dbReference>
<dbReference type="PANTHER" id="PTHR47942:SF63">
    <property type="entry name" value="PENTATRICOPEPTIDE REPEAT-CONTAINING PROTEIN"/>
    <property type="match status" value="1"/>
</dbReference>
<feature type="region of interest" description="Disordered" evidence="2">
    <location>
        <begin position="756"/>
        <end position="775"/>
    </location>
</feature>
<protein>
    <recommendedName>
        <fullName evidence="5">Pentacotripeptide-repeat region of PRORP domain-containing protein</fullName>
    </recommendedName>
</protein>
<keyword evidence="4" id="KW-1185">Reference proteome</keyword>
<dbReference type="Gene3D" id="1.25.40.10">
    <property type="entry name" value="Tetratricopeptide repeat domain"/>
    <property type="match status" value="3"/>
</dbReference>
<proteinExistence type="predicted"/>